<keyword evidence="3" id="KW-0862">Zinc</keyword>
<dbReference type="PROSITE" id="PS50089">
    <property type="entry name" value="ZF_RING_2"/>
    <property type="match status" value="1"/>
</dbReference>
<keyword evidence="1" id="KW-0479">Metal-binding</keyword>
<evidence type="ECO:0000256" key="1">
    <source>
        <dbReference type="ARBA" id="ARBA00022723"/>
    </source>
</evidence>
<dbReference type="InterPro" id="IPR013083">
    <property type="entry name" value="Znf_RING/FYVE/PHD"/>
</dbReference>
<evidence type="ECO:0000256" key="2">
    <source>
        <dbReference type="ARBA" id="ARBA00022771"/>
    </source>
</evidence>
<dbReference type="Proteomes" id="UP000002624">
    <property type="component" value="Unassembled WGS sequence"/>
</dbReference>
<dbReference type="SMART" id="SM00184">
    <property type="entry name" value="RING"/>
    <property type="match status" value="1"/>
</dbReference>
<dbReference type="AlphaFoldDB" id="C6HI34"/>
<name>C6HI34_AJECH</name>
<dbReference type="SUPFAM" id="SSF57850">
    <property type="entry name" value="RING/U-box"/>
    <property type="match status" value="1"/>
</dbReference>
<sequence>MAMPTTHYICIPLSQGTLSVKELDQANMRRLSGTFIAKDEDNGQNQEETDCILCFETLHRDMKFRELPCRHIFHQPCIDDWLSKRDASCPLCRQTFYHLRRPQSLKAPSLHELSTTDDFTLASPLHSEVSFASSPSSSSSSSSQPDTMRQATAYFTKVMSTANEKALWGIFLCFGLDRLCSSSWLRPVEYAALKRVVLDIIGDLASISMSGTTLVQQRGFPLQVLKEWV</sequence>
<feature type="domain" description="RING-type" evidence="5">
    <location>
        <begin position="51"/>
        <end position="93"/>
    </location>
</feature>
<dbReference type="InterPro" id="IPR001841">
    <property type="entry name" value="Znf_RING"/>
</dbReference>
<dbReference type="Pfam" id="PF13639">
    <property type="entry name" value="zf-RING_2"/>
    <property type="match status" value="1"/>
</dbReference>
<organism evidence="6 7">
    <name type="scientific">Ajellomyces capsulatus (strain H143)</name>
    <name type="common">Darling's disease fungus</name>
    <name type="synonym">Histoplasma capsulatum</name>
    <dbReference type="NCBI Taxonomy" id="544712"/>
    <lineage>
        <taxon>Eukaryota</taxon>
        <taxon>Fungi</taxon>
        <taxon>Dikarya</taxon>
        <taxon>Ascomycota</taxon>
        <taxon>Pezizomycotina</taxon>
        <taxon>Eurotiomycetes</taxon>
        <taxon>Eurotiomycetidae</taxon>
        <taxon>Onygenales</taxon>
        <taxon>Ajellomycetaceae</taxon>
        <taxon>Histoplasma</taxon>
    </lineage>
</organism>
<evidence type="ECO:0000256" key="3">
    <source>
        <dbReference type="ARBA" id="ARBA00022833"/>
    </source>
</evidence>
<dbReference type="HOGENOM" id="CLU_1209518_0_0_1"/>
<protein>
    <recommendedName>
        <fullName evidence="5">RING-type domain-containing protein</fullName>
    </recommendedName>
</protein>
<gene>
    <name evidence="6" type="ORF">HCDG_06184</name>
</gene>
<accession>C6HI34</accession>
<evidence type="ECO:0000259" key="5">
    <source>
        <dbReference type="PROSITE" id="PS50089"/>
    </source>
</evidence>
<keyword evidence="2 4" id="KW-0863">Zinc-finger</keyword>
<dbReference type="VEuPathDB" id="FungiDB:HCDG_06184"/>
<dbReference type="OrthoDB" id="8062037at2759"/>
<reference evidence="7" key="1">
    <citation type="submission" date="2009-05" db="EMBL/GenBank/DDBJ databases">
        <title>The genome sequence of Ajellomyces capsulatus strain H143.</title>
        <authorList>
            <person name="Champion M."/>
            <person name="Cuomo C.A."/>
            <person name="Ma L.-J."/>
            <person name="Henn M.R."/>
            <person name="Sil A."/>
            <person name="Goldman B."/>
            <person name="Young S.K."/>
            <person name="Kodira C.D."/>
            <person name="Zeng Q."/>
            <person name="Koehrsen M."/>
            <person name="Alvarado L."/>
            <person name="Berlin A.M."/>
            <person name="Borenstein D."/>
            <person name="Chen Z."/>
            <person name="Engels R."/>
            <person name="Freedman E."/>
            <person name="Gellesch M."/>
            <person name="Goldberg J."/>
            <person name="Griggs A."/>
            <person name="Gujja S."/>
            <person name="Heiman D.I."/>
            <person name="Hepburn T.A."/>
            <person name="Howarth C."/>
            <person name="Jen D."/>
            <person name="Larson L."/>
            <person name="Lewis B."/>
            <person name="Mehta T."/>
            <person name="Park D."/>
            <person name="Pearson M."/>
            <person name="Roberts A."/>
            <person name="Saif S."/>
            <person name="Shea T.D."/>
            <person name="Shenoy N."/>
            <person name="Sisk P."/>
            <person name="Stolte C."/>
            <person name="Sykes S."/>
            <person name="Walk T."/>
            <person name="White J."/>
            <person name="Yandava C."/>
            <person name="Klein B."/>
            <person name="McEwen J.G."/>
            <person name="Puccia R."/>
            <person name="Goldman G.H."/>
            <person name="Felipe M.S."/>
            <person name="Nino-Vega G."/>
            <person name="San-Blas G."/>
            <person name="Taylor J.W."/>
            <person name="Mendoza L."/>
            <person name="Galagan J.E."/>
            <person name="Nusbaum C."/>
            <person name="Birren B.W."/>
        </authorList>
    </citation>
    <scope>NUCLEOTIDE SEQUENCE [LARGE SCALE GENOMIC DNA]</scope>
    <source>
        <strain evidence="7">H143</strain>
    </source>
</reference>
<evidence type="ECO:0000256" key="4">
    <source>
        <dbReference type="PROSITE-ProRule" id="PRU00175"/>
    </source>
</evidence>
<dbReference type="EMBL" id="GG692428">
    <property type="protein sequence ID" value="EER39962.1"/>
    <property type="molecule type" value="Genomic_DNA"/>
</dbReference>
<evidence type="ECO:0000313" key="6">
    <source>
        <dbReference type="EMBL" id="EER39962.1"/>
    </source>
</evidence>
<proteinExistence type="predicted"/>
<evidence type="ECO:0000313" key="7">
    <source>
        <dbReference type="Proteomes" id="UP000002624"/>
    </source>
</evidence>
<dbReference type="Gene3D" id="3.30.40.10">
    <property type="entry name" value="Zinc/RING finger domain, C3HC4 (zinc finger)"/>
    <property type="match status" value="1"/>
</dbReference>
<dbReference type="STRING" id="544712.C6HI34"/>
<dbReference type="PANTHER" id="PTHR45969">
    <property type="entry name" value="RING ZINC FINGER PROTEIN-RELATED"/>
    <property type="match status" value="1"/>
</dbReference>
<dbReference type="GO" id="GO:0008270">
    <property type="term" value="F:zinc ion binding"/>
    <property type="evidence" value="ECO:0007669"/>
    <property type="project" value="UniProtKB-KW"/>
</dbReference>